<dbReference type="AlphaFoldDB" id="A0A1B8SL80"/>
<reference evidence="1 2" key="1">
    <citation type="submission" date="2015-06" db="EMBL/GenBank/DDBJ databases">
        <title>Genome sequence of Mycobacterium kumamotonense strain Roo.</title>
        <authorList>
            <person name="Greninger A.L."/>
            <person name="Cunningham G."/>
            <person name="Miller S."/>
        </authorList>
    </citation>
    <scope>NUCLEOTIDE SEQUENCE [LARGE SCALE GENOMIC DNA]</scope>
    <source>
        <strain evidence="1 2">Roo</strain>
    </source>
</reference>
<evidence type="ECO:0000313" key="2">
    <source>
        <dbReference type="Proteomes" id="UP000092668"/>
    </source>
</evidence>
<dbReference type="EMBL" id="LFOE01000001">
    <property type="protein sequence ID" value="OBY33495.1"/>
    <property type="molecule type" value="Genomic_DNA"/>
</dbReference>
<comment type="caution">
    <text evidence="1">The sequence shown here is derived from an EMBL/GenBank/DDBJ whole genome shotgun (WGS) entry which is preliminary data.</text>
</comment>
<organism evidence="1 2">
    <name type="scientific">Mycolicibacter kumamotonensis</name>
    <dbReference type="NCBI Taxonomy" id="354243"/>
    <lineage>
        <taxon>Bacteria</taxon>
        <taxon>Bacillati</taxon>
        <taxon>Actinomycetota</taxon>
        <taxon>Actinomycetes</taxon>
        <taxon>Mycobacteriales</taxon>
        <taxon>Mycobacteriaceae</taxon>
        <taxon>Mycolicibacter</taxon>
    </lineage>
</organism>
<dbReference type="Proteomes" id="UP000092668">
    <property type="component" value="Unassembled WGS sequence"/>
</dbReference>
<accession>A0A1B8SL80</accession>
<protein>
    <submittedName>
        <fullName evidence="1">Uncharacterized protein</fullName>
    </submittedName>
</protein>
<keyword evidence="2" id="KW-1185">Reference proteome</keyword>
<name>A0A1B8SL80_9MYCO</name>
<proteinExistence type="predicted"/>
<sequence length="145" mass="16583">MAEIRRILQRWGADQLIWGETTNQAIVNFQMRSRQVRFVVSMPDRNAREFTHTPARGTRRTAAQQEDAYEKAVRQRWRALALVIKAKLEAVESGISQFDSEFLSHIVLPNGQTVGDTVVPRIAEAYENNTVPPMLPDYFPKAITQ</sequence>
<evidence type="ECO:0000313" key="1">
    <source>
        <dbReference type="EMBL" id="OBY33495.1"/>
    </source>
</evidence>
<dbReference type="PATRIC" id="fig|354243.3.peg.159"/>
<gene>
    <name evidence="1" type="ORF">ACT18_00690</name>
</gene>